<evidence type="ECO:0000256" key="2">
    <source>
        <dbReference type="ARBA" id="ARBA00022692"/>
    </source>
</evidence>
<dbReference type="EMBL" id="JAEVHL010000223">
    <property type="protein sequence ID" value="MBM0278973.1"/>
    <property type="molecule type" value="Genomic_DNA"/>
</dbReference>
<dbReference type="Proteomes" id="UP000622245">
    <property type="component" value="Unassembled WGS sequence"/>
</dbReference>
<protein>
    <submittedName>
        <fullName evidence="6">UbiA prenyltransferase family protein</fullName>
    </submittedName>
</protein>
<evidence type="ECO:0000256" key="1">
    <source>
        <dbReference type="ARBA" id="ARBA00004141"/>
    </source>
</evidence>
<gene>
    <name evidence="6" type="ORF">JM949_28675</name>
</gene>
<dbReference type="Pfam" id="PF01040">
    <property type="entry name" value="UbiA"/>
    <property type="match status" value="1"/>
</dbReference>
<feature type="transmembrane region" description="Helical" evidence="5">
    <location>
        <begin position="82"/>
        <end position="105"/>
    </location>
</feature>
<feature type="transmembrane region" description="Helical" evidence="5">
    <location>
        <begin position="170"/>
        <end position="190"/>
    </location>
</feature>
<keyword evidence="4 5" id="KW-0472">Membrane</keyword>
<evidence type="ECO:0000313" key="6">
    <source>
        <dbReference type="EMBL" id="MBM0278973.1"/>
    </source>
</evidence>
<sequence length="352" mass="36701">MNRWRAEGQRLAEATRMSLVGVVLAALLLGAFSAEGHVPPAAGLGGLLVVGTLLHLAVYLLNDVADRHIDRTDPRRSSFPMVTGALPMAVATAVAVAALTLSVALDLLLFRVEPGRMATLYIAAAALVGYDFTGKRCRWPVLTDLLQGLGGAAVVSYGATVAGGPTFATWLTAAYATIYLMLVNGIHGGIRDVENDRRHGARTLAVLTGARGAPAEVSIPRVLRRYAMSLQTVLVLLATMPLLRLARSGAPFGTRLLPAVLAPVVALAAAVVLARALRPGLPAGTRQHLGAAQLVLGYLPAVAMAGSGRGVGLVLLGMAVMAAPLLANPWYRRGLLVATGLHHCRPDPTAER</sequence>
<evidence type="ECO:0000256" key="5">
    <source>
        <dbReference type="SAM" id="Phobius"/>
    </source>
</evidence>
<evidence type="ECO:0000313" key="7">
    <source>
        <dbReference type="Proteomes" id="UP000622245"/>
    </source>
</evidence>
<feature type="transmembrane region" description="Helical" evidence="5">
    <location>
        <begin position="43"/>
        <end position="61"/>
    </location>
</feature>
<dbReference type="InterPro" id="IPR000537">
    <property type="entry name" value="UbiA_prenyltransferase"/>
</dbReference>
<name>A0ABS1YNF5_9ACTN</name>
<comment type="subcellular location">
    <subcellularLocation>
        <location evidence="1">Membrane</location>
        <topology evidence="1">Multi-pass membrane protein</topology>
    </subcellularLocation>
</comment>
<dbReference type="InterPro" id="IPR044878">
    <property type="entry name" value="UbiA_sf"/>
</dbReference>
<organism evidence="6 7">
    <name type="scientific">Micromonospora tarensis</name>
    <dbReference type="NCBI Taxonomy" id="2806100"/>
    <lineage>
        <taxon>Bacteria</taxon>
        <taxon>Bacillati</taxon>
        <taxon>Actinomycetota</taxon>
        <taxon>Actinomycetes</taxon>
        <taxon>Micromonosporales</taxon>
        <taxon>Micromonosporaceae</taxon>
        <taxon>Micromonospora</taxon>
    </lineage>
</organism>
<feature type="transmembrane region" description="Helical" evidence="5">
    <location>
        <begin position="117"/>
        <end position="133"/>
    </location>
</feature>
<feature type="transmembrane region" description="Helical" evidence="5">
    <location>
        <begin position="256"/>
        <end position="277"/>
    </location>
</feature>
<evidence type="ECO:0000256" key="3">
    <source>
        <dbReference type="ARBA" id="ARBA00022989"/>
    </source>
</evidence>
<reference evidence="6 7" key="1">
    <citation type="submission" date="2021-01" db="EMBL/GenBank/DDBJ databases">
        <title>Draft genome sequence of Micromonospora sp. strain STR1s_6.</title>
        <authorList>
            <person name="Karlyshev A."/>
            <person name="Jawad R."/>
        </authorList>
    </citation>
    <scope>NUCLEOTIDE SEQUENCE [LARGE SCALE GENOMIC DNA]</scope>
    <source>
        <strain evidence="6 7">STR1S-6</strain>
    </source>
</reference>
<feature type="transmembrane region" description="Helical" evidence="5">
    <location>
        <begin position="313"/>
        <end position="331"/>
    </location>
</feature>
<comment type="caution">
    <text evidence="6">The sequence shown here is derived from an EMBL/GenBank/DDBJ whole genome shotgun (WGS) entry which is preliminary data.</text>
</comment>
<keyword evidence="7" id="KW-1185">Reference proteome</keyword>
<dbReference type="RefSeq" id="WP_203151298.1">
    <property type="nucleotide sequence ID" value="NZ_JAEVHL010000223.1"/>
</dbReference>
<dbReference type="Gene3D" id="1.10.357.140">
    <property type="entry name" value="UbiA prenyltransferase"/>
    <property type="match status" value="1"/>
</dbReference>
<feature type="transmembrane region" description="Helical" evidence="5">
    <location>
        <begin position="145"/>
        <end position="164"/>
    </location>
</feature>
<accession>A0ABS1YNF5</accession>
<keyword evidence="2 5" id="KW-0812">Transmembrane</keyword>
<evidence type="ECO:0000256" key="4">
    <source>
        <dbReference type="ARBA" id="ARBA00023136"/>
    </source>
</evidence>
<proteinExistence type="predicted"/>
<keyword evidence="3 5" id="KW-1133">Transmembrane helix</keyword>